<dbReference type="AlphaFoldDB" id="A0A844ZRG1"/>
<name>A0A844ZRG1_9SPHN</name>
<sequence>MIDLRNLRHLSVLARQLNFSRAAEELGITQPALSRSIQALEDRLGLLLFDRDRGKVSLTPAGAKLAERAGYLLNDIVHIEREVRDEALGEAGAIRFGIAPMPARALLAPVLTARIGSAPRVANGVVVRDVPALRRQLLAGEIEFFISQEIEFEVGQEIKSAPLGEFPFSAIIRSGHPLCGDPKTTERFPLLRSSWAGMPVPQAIKASVFETPNVVEDFAALAEMVQHTDAIWLSSAYSIQPLIKAGTLVEHYPSRRRIAINTYSLRRRSQTALAKGVLAEFHAAMKSIIAAQ</sequence>
<evidence type="ECO:0000256" key="3">
    <source>
        <dbReference type="ARBA" id="ARBA00023125"/>
    </source>
</evidence>
<dbReference type="EMBL" id="WTYX01000001">
    <property type="protein sequence ID" value="MXO89902.1"/>
    <property type="molecule type" value="Genomic_DNA"/>
</dbReference>
<dbReference type="SUPFAM" id="SSF53850">
    <property type="entry name" value="Periplasmic binding protein-like II"/>
    <property type="match status" value="1"/>
</dbReference>
<accession>A0A844ZRG1</accession>
<dbReference type="PROSITE" id="PS50931">
    <property type="entry name" value="HTH_LYSR"/>
    <property type="match status" value="1"/>
</dbReference>
<dbReference type="InterPro" id="IPR000847">
    <property type="entry name" value="LysR_HTH_N"/>
</dbReference>
<dbReference type="OrthoDB" id="9775392at2"/>
<dbReference type="PANTHER" id="PTHR30126">
    <property type="entry name" value="HTH-TYPE TRANSCRIPTIONAL REGULATOR"/>
    <property type="match status" value="1"/>
</dbReference>
<organism evidence="6 7">
    <name type="scientific">Pontixanthobacter aquaemixtae</name>
    <dbReference type="NCBI Taxonomy" id="1958940"/>
    <lineage>
        <taxon>Bacteria</taxon>
        <taxon>Pseudomonadati</taxon>
        <taxon>Pseudomonadota</taxon>
        <taxon>Alphaproteobacteria</taxon>
        <taxon>Sphingomonadales</taxon>
        <taxon>Erythrobacteraceae</taxon>
        <taxon>Pontixanthobacter</taxon>
    </lineage>
</organism>
<dbReference type="PRINTS" id="PR00039">
    <property type="entry name" value="HTHLYSR"/>
</dbReference>
<keyword evidence="4" id="KW-0804">Transcription</keyword>
<evidence type="ECO:0000259" key="5">
    <source>
        <dbReference type="PROSITE" id="PS50931"/>
    </source>
</evidence>
<dbReference type="GO" id="GO:0000976">
    <property type="term" value="F:transcription cis-regulatory region binding"/>
    <property type="evidence" value="ECO:0007669"/>
    <property type="project" value="TreeGrafter"/>
</dbReference>
<evidence type="ECO:0000256" key="2">
    <source>
        <dbReference type="ARBA" id="ARBA00023015"/>
    </source>
</evidence>
<feature type="domain" description="HTH lysR-type" evidence="5">
    <location>
        <begin position="2"/>
        <end position="59"/>
    </location>
</feature>
<proteinExistence type="inferred from homology"/>
<evidence type="ECO:0000313" key="7">
    <source>
        <dbReference type="Proteomes" id="UP000442714"/>
    </source>
</evidence>
<dbReference type="Pfam" id="PF03466">
    <property type="entry name" value="LysR_substrate"/>
    <property type="match status" value="1"/>
</dbReference>
<comment type="caution">
    <text evidence="6">The sequence shown here is derived from an EMBL/GenBank/DDBJ whole genome shotgun (WGS) entry which is preliminary data.</text>
</comment>
<dbReference type="Pfam" id="PF00126">
    <property type="entry name" value="HTH_1"/>
    <property type="match status" value="1"/>
</dbReference>
<dbReference type="InterPro" id="IPR036390">
    <property type="entry name" value="WH_DNA-bd_sf"/>
</dbReference>
<dbReference type="Proteomes" id="UP000442714">
    <property type="component" value="Unassembled WGS sequence"/>
</dbReference>
<dbReference type="RefSeq" id="WP_160603412.1">
    <property type="nucleotide sequence ID" value="NZ_WTYX01000001.1"/>
</dbReference>
<protein>
    <submittedName>
        <fullName evidence="6">LysR family transcriptional regulator</fullName>
    </submittedName>
</protein>
<keyword evidence="7" id="KW-1185">Reference proteome</keyword>
<keyword evidence="3" id="KW-0238">DNA-binding</keyword>
<evidence type="ECO:0000313" key="6">
    <source>
        <dbReference type="EMBL" id="MXO89902.1"/>
    </source>
</evidence>
<dbReference type="InterPro" id="IPR036388">
    <property type="entry name" value="WH-like_DNA-bd_sf"/>
</dbReference>
<dbReference type="Gene3D" id="1.10.10.10">
    <property type="entry name" value="Winged helix-like DNA-binding domain superfamily/Winged helix DNA-binding domain"/>
    <property type="match status" value="1"/>
</dbReference>
<dbReference type="FunFam" id="1.10.10.10:FF:000001">
    <property type="entry name" value="LysR family transcriptional regulator"/>
    <property type="match status" value="1"/>
</dbReference>
<dbReference type="GO" id="GO:0003700">
    <property type="term" value="F:DNA-binding transcription factor activity"/>
    <property type="evidence" value="ECO:0007669"/>
    <property type="project" value="InterPro"/>
</dbReference>
<gene>
    <name evidence="6" type="ORF">GRI41_03635</name>
</gene>
<evidence type="ECO:0000256" key="1">
    <source>
        <dbReference type="ARBA" id="ARBA00009437"/>
    </source>
</evidence>
<comment type="similarity">
    <text evidence="1">Belongs to the LysR transcriptional regulatory family.</text>
</comment>
<reference evidence="6 7" key="1">
    <citation type="submission" date="2019-12" db="EMBL/GenBank/DDBJ databases">
        <title>Genomic-based taxomic classification of the family Erythrobacteraceae.</title>
        <authorList>
            <person name="Xu L."/>
        </authorList>
    </citation>
    <scope>NUCLEOTIDE SEQUENCE [LARGE SCALE GENOMIC DNA]</scope>
    <source>
        <strain evidence="6 7">KCTC 52763</strain>
    </source>
</reference>
<dbReference type="PANTHER" id="PTHR30126:SF98">
    <property type="entry name" value="HTH-TYPE TRANSCRIPTIONAL ACTIVATOR BAUR"/>
    <property type="match status" value="1"/>
</dbReference>
<keyword evidence="2" id="KW-0805">Transcription regulation</keyword>
<dbReference type="InterPro" id="IPR005119">
    <property type="entry name" value="LysR_subst-bd"/>
</dbReference>
<dbReference type="Gene3D" id="3.40.190.10">
    <property type="entry name" value="Periplasmic binding protein-like II"/>
    <property type="match status" value="2"/>
</dbReference>
<dbReference type="SUPFAM" id="SSF46785">
    <property type="entry name" value="Winged helix' DNA-binding domain"/>
    <property type="match status" value="1"/>
</dbReference>
<evidence type="ECO:0000256" key="4">
    <source>
        <dbReference type="ARBA" id="ARBA00023163"/>
    </source>
</evidence>